<evidence type="ECO:0000256" key="4">
    <source>
        <dbReference type="ARBA" id="ARBA00022692"/>
    </source>
</evidence>
<accession>B9E6C2</accession>
<reference evidence="10" key="1">
    <citation type="submission" date="2005-09" db="EMBL/GenBank/DDBJ databases">
        <title>Complete genome sequence of Clostridium kluyveri and comparative genomics of Clostridia species.</title>
        <authorList>
            <person name="Inui M."/>
            <person name="Nonaka H."/>
            <person name="Shinoda Y."/>
            <person name="Ikenaga Y."/>
            <person name="Abe M."/>
            <person name="Naito K."/>
            <person name="Vertes A.A."/>
            <person name="Yukawa H."/>
        </authorList>
    </citation>
    <scope>NUCLEOTIDE SEQUENCE [LARGE SCALE GENOMIC DNA]</scope>
    <source>
        <strain evidence="10">NBRC 12016</strain>
    </source>
</reference>
<dbReference type="InterPro" id="IPR000620">
    <property type="entry name" value="EamA_dom"/>
</dbReference>
<evidence type="ECO:0000256" key="3">
    <source>
        <dbReference type="ARBA" id="ARBA00022475"/>
    </source>
</evidence>
<feature type="transmembrane region" description="Helical" evidence="7">
    <location>
        <begin position="225"/>
        <end position="244"/>
    </location>
</feature>
<evidence type="ECO:0000256" key="5">
    <source>
        <dbReference type="ARBA" id="ARBA00022989"/>
    </source>
</evidence>
<dbReference type="Gene3D" id="1.10.3730.20">
    <property type="match status" value="1"/>
</dbReference>
<dbReference type="Pfam" id="PF00892">
    <property type="entry name" value="EamA"/>
    <property type="match status" value="2"/>
</dbReference>
<evidence type="ECO:0000259" key="8">
    <source>
        <dbReference type="Pfam" id="PF00892"/>
    </source>
</evidence>
<keyword evidence="6 7" id="KW-0472">Membrane</keyword>
<feature type="transmembrane region" description="Helical" evidence="7">
    <location>
        <begin position="279"/>
        <end position="297"/>
    </location>
</feature>
<evidence type="ECO:0000313" key="9">
    <source>
        <dbReference type="EMBL" id="BAH08047.1"/>
    </source>
</evidence>
<feature type="transmembrane region" description="Helical" evidence="7">
    <location>
        <begin position="140"/>
        <end position="158"/>
    </location>
</feature>
<protein>
    <recommendedName>
        <fullName evidence="8">EamA domain-containing protein</fullName>
    </recommendedName>
</protein>
<dbReference type="GO" id="GO:0005886">
    <property type="term" value="C:plasma membrane"/>
    <property type="evidence" value="ECO:0007669"/>
    <property type="project" value="UniProtKB-SubCell"/>
</dbReference>
<keyword evidence="3" id="KW-1003">Cell membrane</keyword>
<comment type="subcellular location">
    <subcellularLocation>
        <location evidence="1">Cell membrane</location>
        <topology evidence="1">Multi-pass membrane protein</topology>
    </subcellularLocation>
</comment>
<evidence type="ECO:0000256" key="6">
    <source>
        <dbReference type="ARBA" id="ARBA00023136"/>
    </source>
</evidence>
<proteinExistence type="inferred from homology"/>
<dbReference type="InterPro" id="IPR037185">
    <property type="entry name" value="EmrE-like"/>
</dbReference>
<feature type="transmembrane region" description="Helical" evidence="7">
    <location>
        <begin position="256"/>
        <end position="273"/>
    </location>
</feature>
<dbReference type="EMBL" id="AP009049">
    <property type="protein sequence ID" value="BAH08047.1"/>
    <property type="molecule type" value="Genomic_DNA"/>
</dbReference>
<comment type="similarity">
    <text evidence="2">Belongs to the EamA transporter family.</text>
</comment>
<dbReference type="SUPFAM" id="SSF103481">
    <property type="entry name" value="Multidrug resistance efflux transporter EmrE"/>
    <property type="match status" value="2"/>
</dbReference>
<feature type="transmembrane region" description="Helical" evidence="7">
    <location>
        <begin position="81"/>
        <end position="100"/>
    </location>
</feature>
<name>B9E6C2_CLOK1</name>
<dbReference type="AlphaFoldDB" id="B9E6C2"/>
<evidence type="ECO:0000256" key="1">
    <source>
        <dbReference type="ARBA" id="ARBA00004651"/>
    </source>
</evidence>
<evidence type="ECO:0000313" key="10">
    <source>
        <dbReference type="Proteomes" id="UP000007969"/>
    </source>
</evidence>
<feature type="transmembrane region" description="Helical" evidence="7">
    <location>
        <begin position="164"/>
        <end position="181"/>
    </location>
</feature>
<evidence type="ECO:0000256" key="7">
    <source>
        <dbReference type="SAM" id="Phobius"/>
    </source>
</evidence>
<evidence type="ECO:0000256" key="2">
    <source>
        <dbReference type="ARBA" id="ARBA00007362"/>
    </source>
</evidence>
<keyword evidence="5 7" id="KW-1133">Transmembrane helix</keyword>
<feature type="domain" description="EamA" evidence="8">
    <location>
        <begin position="162"/>
        <end position="297"/>
    </location>
</feature>
<keyword evidence="4 7" id="KW-0812">Transmembrane</keyword>
<feature type="transmembrane region" description="Helical" evidence="7">
    <location>
        <begin position="43"/>
        <end position="61"/>
    </location>
</feature>
<dbReference type="KEGG" id="ckr:CKR_2996"/>
<dbReference type="InterPro" id="IPR050638">
    <property type="entry name" value="AA-Vitamin_Transporters"/>
</dbReference>
<dbReference type="PANTHER" id="PTHR32322">
    <property type="entry name" value="INNER MEMBRANE TRANSPORTER"/>
    <property type="match status" value="1"/>
</dbReference>
<sequence>MKRRRIFKMKEKLIGSLCLFLAASIWGSMYVLSKYILEFVSPITLLWVRYAIAFVVLFVILRAFQHKKRRKVVIKKGDWLLIAWIGFIGYFISIFMQFLGTQLSDAHTGALITASTPVFVVLFARFILKEAFTRKKMISLVLATLGVVIVIGLDTMFLKHFLGNIVLVGAAVTWALLSVYVKVASKRFDSLIITTYAMLFALIFTTPLMLLQHENISFILYNRQFLLGILYLGVISTAAAFFLWNKGIELMDAGMGSLFLFFQPVTGSILGWLCLGEQLNTGFFIGGILIIIAVFIASKDEAQ</sequence>
<dbReference type="HOGENOM" id="CLU_033863_4_1_9"/>
<feature type="domain" description="EamA" evidence="8">
    <location>
        <begin position="14"/>
        <end position="151"/>
    </location>
</feature>
<feature type="transmembrane region" description="Helical" evidence="7">
    <location>
        <begin position="106"/>
        <end position="128"/>
    </location>
</feature>
<gene>
    <name evidence="9" type="ordered locus">CKR_2996</name>
</gene>
<organism evidence="9 10">
    <name type="scientific">Clostridium kluyveri (strain NBRC 12016)</name>
    <dbReference type="NCBI Taxonomy" id="583346"/>
    <lineage>
        <taxon>Bacteria</taxon>
        <taxon>Bacillati</taxon>
        <taxon>Bacillota</taxon>
        <taxon>Clostridia</taxon>
        <taxon>Eubacteriales</taxon>
        <taxon>Clostridiaceae</taxon>
        <taxon>Clostridium</taxon>
    </lineage>
</organism>
<feature type="transmembrane region" description="Helical" evidence="7">
    <location>
        <begin position="193"/>
        <end position="213"/>
    </location>
</feature>
<dbReference type="Proteomes" id="UP000007969">
    <property type="component" value="Chromosome"/>
</dbReference>
<dbReference type="PANTHER" id="PTHR32322:SF18">
    <property type="entry name" value="S-ADENOSYLMETHIONINE_S-ADENOSYLHOMOCYSTEINE TRANSPORTER"/>
    <property type="match status" value="1"/>
</dbReference>